<accession>A0ABQ1E8B3</accession>
<gene>
    <name evidence="1" type="ORF">CSC2_15470</name>
</gene>
<dbReference type="Proteomes" id="UP000663802">
    <property type="component" value="Unassembled WGS sequence"/>
</dbReference>
<sequence>MHKKIIEEGRFSYFLIKYIFKNKKGCQKAVPHNYPIIGGITGGIRDAVVVVGVTQTQFT</sequence>
<evidence type="ECO:0000313" key="2">
    <source>
        <dbReference type="Proteomes" id="UP000663802"/>
    </source>
</evidence>
<comment type="caution">
    <text evidence="1">The sequence shown here is derived from an EMBL/GenBank/DDBJ whole genome shotgun (WGS) entry which is preliminary data.</text>
</comment>
<name>A0ABQ1E8B3_9CLOT</name>
<proteinExistence type="predicted"/>
<dbReference type="EMBL" id="BMBA01000001">
    <property type="protein sequence ID" value="GFZ31021.1"/>
    <property type="molecule type" value="Genomic_DNA"/>
</dbReference>
<protein>
    <submittedName>
        <fullName evidence="1">Uncharacterized protein</fullName>
    </submittedName>
</protein>
<keyword evidence="2" id="KW-1185">Reference proteome</keyword>
<reference evidence="1 2" key="1">
    <citation type="journal article" date="2021" name="Int. J. Syst. Evol. Microbiol.">
        <title>Clostridium zeae sp. nov., isolated from corn silage.</title>
        <authorList>
            <person name="Kobayashi H."/>
            <person name="Tanizawa Y."/>
            <person name="Yagura M."/>
            <person name="Sakamoto M."/>
            <person name="Ohkuma M."/>
            <person name="Tohno M."/>
        </authorList>
    </citation>
    <scope>NUCLEOTIDE SEQUENCE [LARGE SCALE GENOMIC DNA]</scope>
    <source>
        <strain evidence="1 2">CSC2</strain>
    </source>
</reference>
<evidence type="ECO:0000313" key="1">
    <source>
        <dbReference type="EMBL" id="GFZ31021.1"/>
    </source>
</evidence>
<organism evidence="1 2">
    <name type="scientific">Clostridium zeae</name>
    <dbReference type="NCBI Taxonomy" id="2759022"/>
    <lineage>
        <taxon>Bacteria</taxon>
        <taxon>Bacillati</taxon>
        <taxon>Bacillota</taxon>
        <taxon>Clostridia</taxon>
        <taxon>Eubacteriales</taxon>
        <taxon>Clostridiaceae</taxon>
        <taxon>Clostridium</taxon>
    </lineage>
</organism>